<dbReference type="OrthoDB" id="9806149at2"/>
<protein>
    <submittedName>
        <fullName evidence="6">Fe-S cluster assembly ATPase SufC</fullName>
    </submittedName>
</protein>
<feature type="domain" description="ABC transporter" evidence="5">
    <location>
        <begin position="5"/>
        <end position="249"/>
    </location>
</feature>
<evidence type="ECO:0000256" key="2">
    <source>
        <dbReference type="ARBA" id="ARBA00022741"/>
    </source>
</evidence>
<sequence length="252" mass="27312">MPALLEVNDLKVSVADREILHGLNLTVNAGEVHAIMGPNGSGKSTLSHVIAGKPGYEVTGGQILFKGEDLLEMAPDVRAAKGVFLAFQYPVEIPGVATMTFLRTALNAQRKARGEDEFSTPDFLRRVREVASSLGIPQEMLKRGVNVGFSGGEKKRNEVLQMALFQPSLCILDEMDSGLDIDALRIASEGVNALRTPDRAMVVITHYQRLLDYIVPDHVHVMSKGKVVKSGGKELALELEANGYAQYQEAAA</sequence>
<dbReference type="SUPFAM" id="SSF52540">
    <property type="entry name" value="P-loop containing nucleoside triphosphate hydrolases"/>
    <property type="match status" value="1"/>
</dbReference>
<evidence type="ECO:0000256" key="3">
    <source>
        <dbReference type="ARBA" id="ARBA00022840"/>
    </source>
</evidence>
<dbReference type="CDD" id="cd03217">
    <property type="entry name" value="ABC_FeS_Assembly"/>
    <property type="match status" value="1"/>
</dbReference>
<accession>A0A418VJ90</accession>
<gene>
    <name evidence="6" type="primary">sufC</name>
    <name evidence="6" type="ORF">D4Q52_06305</name>
</gene>
<organism evidence="6 7">
    <name type="scientific">Rhodopseudomonas palustris</name>
    <dbReference type="NCBI Taxonomy" id="1076"/>
    <lineage>
        <taxon>Bacteria</taxon>
        <taxon>Pseudomonadati</taxon>
        <taxon>Pseudomonadota</taxon>
        <taxon>Alphaproteobacteria</taxon>
        <taxon>Hyphomicrobiales</taxon>
        <taxon>Nitrobacteraceae</taxon>
        <taxon>Rhodopseudomonas</taxon>
    </lineage>
</organism>
<evidence type="ECO:0000259" key="5">
    <source>
        <dbReference type="PROSITE" id="PS50893"/>
    </source>
</evidence>
<dbReference type="Gene3D" id="3.40.50.300">
    <property type="entry name" value="P-loop containing nucleotide triphosphate hydrolases"/>
    <property type="match status" value="1"/>
</dbReference>
<keyword evidence="3" id="KW-0067">ATP-binding</keyword>
<dbReference type="NCBIfam" id="TIGR01978">
    <property type="entry name" value="sufC"/>
    <property type="match status" value="1"/>
</dbReference>
<proteinExistence type="inferred from homology"/>
<dbReference type="SMART" id="SM00382">
    <property type="entry name" value="AAA"/>
    <property type="match status" value="1"/>
</dbReference>
<dbReference type="PANTHER" id="PTHR43204">
    <property type="entry name" value="ABC TRANSPORTER I FAMILY MEMBER 6, CHLOROPLASTIC"/>
    <property type="match status" value="1"/>
</dbReference>
<dbReference type="RefSeq" id="WP_119855704.1">
    <property type="nucleotide sequence ID" value="NZ_QYYD01000005.1"/>
</dbReference>
<dbReference type="PROSITE" id="PS00211">
    <property type="entry name" value="ABC_TRANSPORTER_1"/>
    <property type="match status" value="1"/>
</dbReference>
<evidence type="ECO:0000256" key="1">
    <source>
        <dbReference type="ARBA" id="ARBA00006216"/>
    </source>
</evidence>
<comment type="function">
    <text evidence="4">Involved in beta-(1--&gt;2)glucan export. Transmembrane domains (TMD) form a pore in the inner membrane and the ATP-binding domain (NBD) is responsible for energy generation.</text>
</comment>
<dbReference type="InterPro" id="IPR027417">
    <property type="entry name" value="P-loop_NTPase"/>
</dbReference>
<dbReference type="InterPro" id="IPR017871">
    <property type="entry name" value="ABC_transporter-like_CS"/>
</dbReference>
<comment type="similarity">
    <text evidence="1">Belongs to the ABC transporter superfamily. Ycf16 family.</text>
</comment>
<evidence type="ECO:0000313" key="7">
    <source>
        <dbReference type="Proteomes" id="UP000285523"/>
    </source>
</evidence>
<name>A0A418VJ90_RHOPL</name>
<dbReference type="InterPro" id="IPR010230">
    <property type="entry name" value="FeS-cluster_ATPase_SufC"/>
</dbReference>
<dbReference type="PROSITE" id="PS50893">
    <property type="entry name" value="ABC_TRANSPORTER_2"/>
    <property type="match status" value="1"/>
</dbReference>
<evidence type="ECO:0000256" key="4">
    <source>
        <dbReference type="ARBA" id="ARBA00024722"/>
    </source>
</evidence>
<dbReference type="InterPro" id="IPR003593">
    <property type="entry name" value="AAA+_ATPase"/>
</dbReference>
<dbReference type="InterPro" id="IPR003439">
    <property type="entry name" value="ABC_transporter-like_ATP-bd"/>
</dbReference>
<dbReference type="Pfam" id="PF00005">
    <property type="entry name" value="ABC_tran"/>
    <property type="match status" value="1"/>
</dbReference>
<dbReference type="GO" id="GO:0016887">
    <property type="term" value="F:ATP hydrolysis activity"/>
    <property type="evidence" value="ECO:0007669"/>
    <property type="project" value="InterPro"/>
</dbReference>
<comment type="caution">
    <text evidence="6">The sequence shown here is derived from an EMBL/GenBank/DDBJ whole genome shotgun (WGS) entry which is preliminary data.</text>
</comment>
<evidence type="ECO:0000313" key="6">
    <source>
        <dbReference type="EMBL" id="RJF76232.1"/>
    </source>
</evidence>
<dbReference type="GO" id="GO:0005524">
    <property type="term" value="F:ATP binding"/>
    <property type="evidence" value="ECO:0007669"/>
    <property type="project" value="UniProtKB-KW"/>
</dbReference>
<reference evidence="6 7" key="1">
    <citation type="submission" date="2018-09" db="EMBL/GenBank/DDBJ databases">
        <title>Draft genome sequence of Rhodopseudomonas palustris 2.1.18.</title>
        <authorList>
            <person name="Robertson S.L."/>
            <person name="Meyer T.E."/>
            <person name="Kyndt J.A."/>
        </authorList>
    </citation>
    <scope>NUCLEOTIDE SEQUENCE [LARGE SCALE GENOMIC DNA]</scope>
    <source>
        <strain evidence="6 7">2.1.18</strain>
    </source>
</reference>
<dbReference type="AlphaFoldDB" id="A0A418VJ90"/>
<dbReference type="PANTHER" id="PTHR43204:SF1">
    <property type="entry name" value="ABC TRANSPORTER I FAMILY MEMBER 6, CHLOROPLASTIC"/>
    <property type="match status" value="1"/>
</dbReference>
<keyword evidence="2" id="KW-0547">Nucleotide-binding</keyword>
<dbReference type="Proteomes" id="UP000285523">
    <property type="component" value="Unassembled WGS sequence"/>
</dbReference>
<dbReference type="EMBL" id="QYYD01000005">
    <property type="protein sequence ID" value="RJF76232.1"/>
    <property type="molecule type" value="Genomic_DNA"/>
</dbReference>